<keyword evidence="1" id="KW-0732">Signal</keyword>
<reference evidence="2" key="1">
    <citation type="submission" date="2023-07" db="EMBL/GenBank/DDBJ databases">
        <title>Two novel species in the genus Flavivirga.</title>
        <authorList>
            <person name="Kwon K."/>
        </authorList>
    </citation>
    <scope>NUCLEOTIDE SEQUENCE</scope>
    <source>
        <strain evidence="2">KCTC 52353</strain>
    </source>
</reference>
<keyword evidence="3" id="KW-1185">Reference proteome</keyword>
<feature type="chain" id="PRO_5045998705" evidence="1">
    <location>
        <begin position="27"/>
        <end position="94"/>
    </location>
</feature>
<gene>
    <name evidence="2" type="ORF">Q4Q35_11390</name>
</gene>
<proteinExistence type="predicted"/>
<dbReference type="EMBL" id="JAUOEK010000120">
    <property type="protein sequence ID" value="MDO5970408.1"/>
    <property type="molecule type" value="Genomic_DNA"/>
</dbReference>
<comment type="caution">
    <text evidence="2">The sequence shown here is derived from an EMBL/GenBank/DDBJ whole genome shotgun (WGS) entry which is preliminary data.</text>
</comment>
<organism evidence="2 3">
    <name type="scientific">Flavivirga aquimarina</name>
    <dbReference type="NCBI Taxonomy" id="2027862"/>
    <lineage>
        <taxon>Bacteria</taxon>
        <taxon>Pseudomonadati</taxon>
        <taxon>Bacteroidota</taxon>
        <taxon>Flavobacteriia</taxon>
        <taxon>Flavobacteriales</taxon>
        <taxon>Flavobacteriaceae</taxon>
        <taxon>Flavivirga</taxon>
    </lineage>
</organism>
<dbReference type="RefSeq" id="WP_303278098.1">
    <property type="nucleotide sequence ID" value="NZ_JAUOEK010000120.1"/>
</dbReference>
<sequence length="94" mass="10732">MKRKSLKTVLHAFVFTLAIVASFAFKPSPNDIQDDVYIQRVGPTLCELMTMSLPYGCGLDNWGANCTMFHQGMYHTLYSRAWNTACMEAYRIEL</sequence>
<protein>
    <submittedName>
        <fullName evidence="2">DUF6520 family protein</fullName>
    </submittedName>
</protein>
<accession>A0ABT8WB82</accession>
<feature type="signal peptide" evidence="1">
    <location>
        <begin position="1"/>
        <end position="26"/>
    </location>
</feature>
<evidence type="ECO:0000313" key="3">
    <source>
        <dbReference type="Proteomes" id="UP001176883"/>
    </source>
</evidence>
<evidence type="ECO:0000256" key="1">
    <source>
        <dbReference type="SAM" id="SignalP"/>
    </source>
</evidence>
<dbReference type="Proteomes" id="UP001176883">
    <property type="component" value="Unassembled WGS sequence"/>
</dbReference>
<evidence type="ECO:0000313" key="2">
    <source>
        <dbReference type="EMBL" id="MDO5970408.1"/>
    </source>
</evidence>
<name>A0ABT8WB82_9FLAO</name>